<evidence type="ECO:0000259" key="1">
    <source>
        <dbReference type="SMART" id="SM00479"/>
    </source>
</evidence>
<evidence type="ECO:0000313" key="2">
    <source>
        <dbReference type="EMBL" id="AJD82279.1"/>
    </source>
</evidence>
<dbReference type="EMBL" id="KP027199">
    <property type="protein sequence ID" value="AJD82279.1"/>
    <property type="molecule type" value="Genomic_DNA"/>
</dbReference>
<reference evidence="2 3" key="1">
    <citation type="submission" date="2014-10" db="EMBL/GenBank/DDBJ databases">
        <authorList>
            <person name="Mthembu S."/>
            <person name="Kuvar S."/>
            <person name="Nduna N."/>
            <person name="Pillay S."/>
            <person name="Pillay T."/>
            <person name="Tang P.-C."/>
            <person name="Reddy N."/>
            <person name="Larsen M.H."/>
            <person name="Rubin E.J."/>
            <person name="Russell D.A."/>
            <person name="Guerrero C.A."/>
            <person name="Bowman C.A."/>
            <person name="Jacobs-Sera D."/>
            <person name="Hendrix R.W."/>
            <person name="Hatfull G.F."/>
        </authorList>
    </citation>
    <scope>NUCLEOTIDE SEQUENCE [LARGE SCALE GENOMIC DNA]</scope>
</reference>
<dbReference type="InterPro" id="IPR036397">
    <property type="entry name" value="RNaseH_sf"/>
</dbReference>
<dbReference type="OrthoDB" id="10878at10239"/>
<dbReference type="RefSeq" id="YP_009125811.1">
    <property type="nucleotide sequence ID" value="NC_026603.1"/>
</dbReference>
<dbReference type="Proteomes" id="UP000031717">
    <property type="component" value="Segment"/>
</dbReference>
<protein>
    <submittedName>
        <fullName evidence="2">DnaQ-like DNA polymerase III subunit</fullName>
    </submittedName>
</protein>
<proteinExistence type="predicted"/>
<dbReference type="KEGG" id="vg:23680419"/>
<dbReference type="InterPro" id="IPR012337">
    <property type="entry name" value="RNaseH-like_sf"/>
</dbReference>
<gene>
    <name evidence="2" type="primary">59</name>
    <name evidence="2" type="ORF">PBI_KESHU_59</name>
</gene>
<dbReference type="Gene3D" id="3.30.420.10">
    <property type="entry name" value="Ribonuclease H-like superfamily/Ribonuclease H"/>
    <property type="match status" value="1"/>
</dbReference>
<accession>A0A0B5A3A4</accession>
<dbReference type="CDD" id="cd06127">
    <property type="entry name" value="DEDDh"/>
    <property type="match status" value="1"/>
</dbReference>
<organism evidence="2 3">
    <name type="scientific">Mycobacterium phage Keshu</name>
    <dbReference type="NCBI Taxonomy" id="1567471"/>
    <lineage>
        <taxon>Viruses</taxon>
        <taxon>Duplodnaviria</taxon>
        <taxon>Heunggongvirae</taxon>
        <taxon>Uroviricota</taxon>
        <taxon>Caudoviricetes</taxon>
        <taxon>Weiservirinae</taxon>
        <taxon>Keshuvirus</taxon>
        <taxon>Keshuvirus keshu</taxon>
    </lineage>
</organism>
<evidence type="ECO:0000313" key="3">
    <source>
        <dbReference type="Proteomes" id="UP000031717"/>
    </source>
</evidence>
<dbReference type="Pfam" id="PF00929">
    <property type="entry name" value="RNase_T"/>
    <property type="match status" value="1"/>
</dbReference>
<dbReference type="SMART" id="SM00479">
    <property type="entry name" value="EXOIII"/>
    <property type="match status" value="1"/>
</dbReference>
<dbReference type="GO" id="GO:0003676">
    <property type="term" value="F:nucleic acid binding"/>
    <property type="evidence" value="ECO:0007669"/>
    <property type="project" value="InterPro"/>
</dbReference>
<feature type="domain" description="Exonuclease" evidence="1">
    <location>
        <begin position="4"/>
        <end position="183"/>
    </location>
</feature>
<sequence>MARQLIVVDCETTGLHDKAAILEVAAINVDTGESMTFVPFVDCKQLGDAQPAAMEINRYYERGLWRHQYNPQQTAAAWRDLQEWLRGNTFAGSNPTFDSSLIAQQITDAGAIFNSYVGKVWHHRLADLAAYAAGKLDVDPTELEGLDGVAERLGVPVVERHSALADACATAQCFDLLRNTKAAQL</sequence>
<keyword evidence="3" id="KW-1185">Reference proteome</keyword>
<dbReference type="InterPro" id="IPR013520">
    <property type="entry name" value="Ribonucl_H"/>
</dbReference>
<dbReference type="SUPFAM" id="SSF53098">
    <property type="entry name" value="Ribonuclease H-like"/>
    <property type="match status" value="1"/>
</dbReference>
<name>A0A0B5A3A4_9CAUD</name>
<dbReference type="GeneID" id="23680419"/>